<organism evidence="4 5">
    <name type="scientific">Hipposideros armiger</name>
    <name type="common">Great Himalayan leaf-nosed bat</name>
    <dbReference type="NCBI Taxonomy" id="186990"/>
    <lineage>
        <taxon>Eukaryota</taxon>
        <taxon>Metazoa</taxon>
        <taxon>Chordata</taxon>
        <taxon>Craniata</taxon>
        <taxon>Vertebrata</taxon>
        <taxon>Euteleostomi</taxon>
        <taxon>Mammalia</taxon>
        <taxon>Eutheria</taxon>
        <taxon>Laurasiatheria</taxon>
        <taxon>Chiroptera</taxon>
        <taxon>Yinpterochiroptera</taxon>
        <taxon>Rhinolophoidea</taxon>
        <taxon>Hipposideridae</taxon>
        <taxon>Hipposideros</taxon>
    </lineage>
</organism>
<gene>
    <name evidence="5" type="primary">LOC109379750</name>
</gene>
<dbReference type="GeneID" id="109379750"/>
<dbReference type="FunFam" id="2.40.50.40:FF:000002">
    <property type="entry name" value="C-C motif chemokine"/>
    <property type="match status" value="1"/>
</dbReference>
<reference evidence="5" key="1">
    <citation type="submission" date="2025-08" db="UniProtKB">
        <authorList>
            <consortium name="RefSeq"/>
        </authorList>
    </citation>
    <scope>IDENTIFICATION</scope>
    <source>
        <tissue evidence="5">Muscle</tissue>
    </source>
</reference>
<comment type="similarity">
    <text evidence="1">Belongs to the intercrine beta (chemokine CC) family.</text>
</comment>
<keyword evidence="4" id="KW-1185">Reference proteome</keyword>
<proteinExistence type="inferred from homology"/>
<dbReference type="InterPro" id="IPR039809">
    <property type="entry name" value="Chemokine_b/g/d"/>
</dbReference>
<dbReference type="GO" id="GO:0008009">
    <property type="term" value="F:chemokine activity"/>
    <property type="evidence" value="ECO:0007669"/>
    <property type="project" value="InterPro"/>
</dbReference>
<evidence type="ECO:0000259" key="3">
    <source>
        <dbReference type="SMART" id="SM00199"/>
    </source>
</evidence>
<dbReference type="SMART" id="SM00199">
    <property type="entry name" value="SCY"/>
    <property type="match status" value="1"/>
</dbReference>
<dbReference type="Proteomes" id="UP000694851">
    <property type="component" value="Unplaced"/>
</dbReference>
<evidence type="ECO:0000313" key="5">
    <source>
        <dbReference type="RefSeq" id="XP_019492158.1"/>
    </source>
</evidence>
<dbReference type="Pfam" id="PF00048">
    <property type="entry name" value="IL8"/>
    <property type="match status" value="1"/>
</dbReference>
<dbReference type="PANTHER" id="PTHR12015:SF77">
    <property type="entry name" value="C-C MOTIF CHEMOKINE 15"/>
    <property type="match status" value="1"/>
</dbReference>
<dbReference type="InterPro" id="IPR001811">
    <property type="entry name" value="Chemokine_IL8-like_dom"/>
</dbReference>
<dbReference type="GO" id="GO:0048020">
    <property type="term" value="F:CCR chemokine receptor binding"/>
    <property type="evidence" value="ECO:0007669"/>
    <property type="project" value="TreeGrafter"/>
</dbReference>
<accession>A0A8B7QWK9</accession>
<feature type="domain" description="Chemokine interleukin-8-like" evidence="3">
    <location>
        <begin position="20"/>
        <end position="78"/>
    </location>
</feature>
<protein>
    <submittedName>
        <fullName evidence="5">C-C motif chemokine 15-like</fullName>
    </submittedName>
</protein>
<evidence type="ECO:0000313" key="4">
    <source>
        <dbReference type="Proteomes" id="UP000694851"/>
    </source>
</evidence>
<dbReference type="AlphaFoldDB" id="A0A8B7QWK9"/>
<name>A0A8B7QWK9_HIPAR</name>
<dbReference type="OrthoDB" id="9447832at2759"/>
<dbReference type="GO" id="GO:0006954">
    <property type="term" value="P:inflammatory response"/>
    <property type="evidence" value="ECO:0007669"/>
    <property type="project" value="TreeGrafter"/>
</dbReference>
<dbReference type="SUPFAM" id="SSF54117">
    <property type="entry name" value="Interleukin 8-like chemokines"/>
    <property type="match status" value="1"/>
</dbReference>
<evidence type="ECO:0000256" key="1">
    <source>
        <dbReference type="ARBA" id="ARBA00010868"/>
    </source>
</evidence>
<sequence>MIARWPEFSIQGHGQGFHRPADCCSSYSSRKIRCVFMESYFETTGSCSRPAVIFITKKGKKVCADPRDEGVQNCTMNLRHTLGGSLRNILLAKYR</sequence>
<dbReference type="Gene3D" id="2.40.50.40">
    <property type="match status" value="1"/>
</dbReference>
<dbReference type="CDD" id="cd00272">
    <property type="entry name" value="Chemokine_CC"/>
    <property type="match status" value="1"/>
</dbReference>
<dbReference type="KEGG" id="hai:109379750"/>
<dbReference type="GO" id="GO:0030335">
    <property type="term" value="P:positive regulation of cell migration"/>
    <property type="evidence" value="ECO:0007669"/>
    <property type="project" value="TreeGrafter"/>
</dbReference>
<evidence type="ECO:0000256" key="2">
    <source>
        <dbReference type="ARBA" id="ARBA00022514"/>
    </source>
</evidence>
<dbReference type="RefSeq" id="XP_019492158.1">
    <property type="nucleotide sequence ID" value="XM_019636613.1"/>
</dbReference>
<dbReference type="InterPro" id="IPR036048">
    <property type="entry name" value="Interleukin_8-like_sf"/>
</dbReference>
<keyword evidence="2" id="KW-0202">Cytokine</keyword>
<dbReference type="GO" id="GO:0070098">
    <property type="term" value="P:chemokine-mediated signaling pathway"/>
    <property type="evidence" value="ECO:0007669"/>
    <property type="project" value="TreeGrafter"/>
</dbReference>
<dbReference type="PANTHER" id="PTHR12015">
    <property type="entry name" value="SMALL INDUCIBLE CYTOKINE A"/>
    <property type="match status" value="1"/>
</dbReference>
<dbReference type="GO" id="GO:0005615">
    <property type="term" value="C:extracellular space"/>
    <property type="evidence" value="ECO:0007669"/>
    <property type="project" value="UniProtKB-KW"/>
</dbReference>
<dbReference type="GO" id="GO:0061844">
    <property type="term" value="P:antimicrobial humoral immune response mediated by antimicrobial peptide"/>
    <property type="evidence" value="ECO:0007669"/>
    <property type="project" value="TreeGrafter"/>
</dbReference>